<evidence type="ECO:0000313" key="4">
    <source>
        <dbReference type="Proteomes" id="UP000198736"/>
    </source>
</evidence>
<proteinExistence type="predicted"/>
<evidence type="ECO:0000259" key="2">
    <source>
        <dbReference type="SMART" id="SM00731"/>
    </source>
</evidence>
<evidence type="ECO:0000256" key="1">
    <source>
        <dbReference type="SAM" id="MobiDB-lite"/>
    </source>
</evidence>
<reference evidence="4" key="1">
    <citation type="submission" date="2015-10" db="EMBL/GenBank/DDBJ databases">
        <authorList>
            <person name="Luecker S."/>
            <person name="Luecker S."/>
        </authorList>
    </citation>
    <scope>NUCLEOTIDE SEQUENCE [LARGE SCALE GENOMIC DNA]</scope>
</reference>
<dbReference type="GO" id="GO:0003697">
    <property type="term" value="F:single-stranded DNA binding"/>
    <property type="evidence" value="ECO:0007669"/>
    <property type="project" value="InterPro"/>
</dbReference>
<dbReference type="InterPro" id="IPR006640">
    <property type="entry name" value="SprT-like_domain"/>
</dbReference>
<sequence>MSPTPSAPSLSVVLSSECLQARWQRLNTQYFSGALKPIEIVWSQRLTSSVGMFACREGSKAFFPPALTHSHREIRLSLPLFEQLAARTPYAEQELLNTLAHEMIHQWQFDVLKRRPDHGLEFLRKMAQMNRSGEVAVTTYHTLEKEVLALSKFAWRCQDCGRLYQRHRRTIQPKRHHCGSCQGALQELVSPTQLIEDHPTPYPTQASDPSPRSAGSTKRAGAPEQLTLELT</sequence>
<keyword evidence="4" id="KW-1185">Reference proteome</keyword>
<dbReference type="Proteomes" id="UP000198736">
    <property type="component" value="Unassembled WGS sequence"/>
</dbReference>
<dbReference type="Pfam" id="PF10263">
    <property type="entry name" value="SprT-like"/>
    <property type="match status" value="1"/>
</dbReference>
<evidence type="ECO:0000313" key="3">
    <source>
        <dbReference type="EMBL" id="CUS39328.1"/>
    </source>
</evidence>
<dbReference type="STRING" id="1742973.COMA2_70082"/>
<dbReference type="SMART" id="SM00731">
    <property type="entry name" value="SprT"/>
    <property type="match status" value="1"/>
</dbReference>
<name>A0A0S4LRS2_9BACT</name>
<protein>
    <recommendedName>
        <fullName evidence="2">SprT-like domain-containing protein</fullName>
    </recommendedName>
</protein>
<dbReference type="InterPro" id="IPR044245">
    <property type="entry name" value="Spartan"/>
</dbReference>
<dbReference type="InterPro" id="IPR035240">
    <property type="entry name" value="SprT_Zn_ribbon"/>
</dbReference>
<dbReference type="RefSeq" id="WP_090901556.1">
    <property type="nucleotide sequence ID" value="NZ_CZPZ01000034.1"/>
</dbReference>
<dbReference type="GO" id="GO:0004222">
    <property type="term" value="F:metalloendopeptidase activity"/>
    <property type="evidence" value="ECO:0007669"/>
    <property type="project" value="InterPro"/>
</dbReference>
<dbReference type="PANTHER" id="PTHR21220:SF0">
    <property type="entry name" value="DNA-DEPENDENT METALLOPROTEASE SPRTN"/>
    <property type="match status" value="1"/>
</dbReference>
<dbReference type="GO" id="GO:0031593">
    <property type="term" value="F:polyubiquitin modification-dependent protein binding"/>
    <property type="evidence" value="ECO:0007669"/>
    <property type="project" value="TreeGrafter"/>
</dbReference>
<dbReference type="GO" id="GO:0006974">
    <property type="term" value="P:DNA damage response"/>
    <property type="evidence" value="ECO:0007669"/>
    <property type="project" value="InterPro"/>
</dbReference>
<gene>
    <name evidence="3" type="ORF">COMA2_70082</name>
</gene>
<dbReference type="Pfam" id="PF17283">
    <property type="entry name" value="Zn_ribbon_SprT"/>
    <property type="match status" value="1"/>
</dbReference>
<organism evidence="3 4">
    <name type="scientific">Candidatus Nitrospira nitrificans</name>
    <dbReference type="NCBI Taxonomy" id="1742973"/>
    <lineage>
        <taxon>Bacteria</taxon>
        <taxon>Pseudomonadati</taxon>
        <taxon>Nitrospirota</taxon>
        <taxon>Nitrospiria</taxon>
        <taxon>Nitrospirales</taxon>
        <taxon>Nitrospiraceae</taxon>
        <taxon>Nitrospira</taxon>
    </lineage>
</organism>
<dbReference type="PANTHER" id="PTHR21220">
    <property type="entry name" value="DNA-DEPENDENT METALLOPROTEASE SPRTN"/>
    <property type="match status" value="1"/>
</dbReference>
<dbReference type="OrthoDB" id="9788296at2"/>
<feature type="region of interest" description="Disordered" evidence="1">
    <location>
        <begin position="195"/>
        <end position="231"/>
    </location>
</feature>
<accession>A0A0S4LRS2</accession>
<feature type="compositionally biased region" description="Polar residues" evidence="1">
    <location>
        <begin position="203"/>
        <end position="216"/>
    </location>
</feature>
<dbReference type="AlphaFoldDB" id="A0A0S4LRS2"/>
<feature type="domain" description="SprT-like" evidence="2">
    <location>
        <begin position="17"/>
        <end position="188"/>
    </location>
</feature>
<dbReference type="EMBL" id="CZPZ01000034">
    <property type="protein sequence ID" value="CUS39328.1"/>
    <property type="molecule type" value="Genomic_DNA"/>
</dbReference>